<keyword evidence="1" id="KW-0472">Membrane</keyword>
<dbReference type="Proteomes" id="UP000183954">
    <property type="component" value="Unassembled WGS sequence"/>
</dbReference>
<organism evidence="2 3">
    <name type="scientific">Desulfosporosinus lacus DSM 15449</name>
    <dbReference type="NCBI Taxonomy" id="1121420"/>
    <lineage>
        <taxon>Bacteria</taxon>
        <taxon>Bacillati</taxon>
        <taxon>Bacillota</taxon>
        <taxon>Clostridia</taxon>
        <taxon>Eubacteriales</taxon>
        <taxon>Desulfitobacteriaceae</taxon>
        <taxon>Desulfosporosinus</taxon>
    </lineage>
</organism>
<evidence type="ECO:0000313" key="2">
    <source>
        <dbReference type="EMBL" id="SHI45203.1"/>
    </source>
</evidence>
<evidence type="ECO:0000256" key="1">
    <source>
        <dbReference type="SAM" id="Phobius"/>
    </source>
</evidence>
<keyword evidence="3" id="KW-1185">Reference proteome</keyword>
<gene>
    <name evidence="2" type="ORF">SAMN02746098_04116</name>
</gene>
<reference evidence="3" key="1">
    <citation type="submission" date="2016-11" db="EMBL/GenBank/DDBJ databases">
        <authorList>
            <person name="Varghese N."/>
            <person name="Submissions S."/>
        </authorList>
    </citation>
    <scope>NUCLEOTIDE SEQUENCE [LARGE SCALE GENOMIC DNA]</scope>
    <source>
        <strain evidence="3">DSM 15449</strain>
    </source>
</reference>
<dbReference type="EMBL" id="FQXJ01000018">
    <property type="protein sequence ID" value="SHI45203.1"/>
    <property type="molecule type" value="Genomic_DNA"/>
</dbReference>
<dbReference type="RefSeq" id="WP_073031753.1">
    <property type="nucleotide sequence ID" value="NZ_FQXJ01000018.1"/>
</dbReference>
<feature type="transmembrane region" description="Helical" evidence="1">
    <location>
        <begin position="40"/>
        <end position="60"/>
    </location>
</feature>
<protein>
    <submittedName>
        <fullName evidence="2">Uncharacterized protein</fullName>
    </submittedName>
</protein>
<proteinExistence type="predicted"/>
<sequence>MLKLILTTMISCYVFIYWLGGPLAEVIFPGGGVAESYLKPIYLGIVVLSGLIVGCTYYIAELIKKD</sequence>
<feature type="transmembrane region" description="Helical" evidence="1">
    <location>
        <begin position="12"/>
        <end position="34"/>
    </location>
</feature>
<keyword evidence="1" id="KW-1133">Transmembrane helix</keyword>
<accession>A0A1M6B9R0</accession>
<keyword evidence="1" id="KW-0812">Transmembrane</keyword>
<name>A0A1M6B9R0_9FIRM</name>
<evidence type="ECO:0000313" key="3">
    <source>
        <dbReference type="Proteomes" id="UP000183954"/>
    </source>
</evidence>
<dbReference type="AlphaFoldDB" id="A0A1M6B9R0"/>
<dbReference type="OrthoDB" id="1799008at2"/>